<reference evidence="1 2" key="1">
    <citation type="journal article" date="2014" name="Proc. Natl. Acad. Sci. U.S.A.">
        <title>Thirty-thousand-year-old distant relative of giant icosahedral DNA viruses with a pandoravirus morphology.</title>
        <authorList>
            <person name="Legendre M."/>
            <person name="Bartoli J."/>
            <person name="Shmakova L."/>
            <person name="Jeudy S."/>
            <person name="Labadie K."/>
            <person name="Adrait A."/>
            <person name="Lescot M."/>
            <person name="Poirot O."/>
            <person name="Bertaux L."/>
            <person name="Bruley C."/>
            <person name="Coute Y."/>
            <person name="Rivkina E."/>
            <person name="Abergel C."/>
            <person name="Claverie J.M."/>
        </authorList>
    </citation>
    <scope>NUCLEOTIDE SEQUENCE [LARGE SCALE GENOMIC DNA]</scope>
    <source>
        <strain evidence="1">P1084-T</strain>
    </source>
</reference>
<name>W5S6H8_9VIRU</name>
<dbReference type="RefSeq" id="YP_009001277.1">
    <property type="nucleotide sequence ID" value="NC_023423.1"/>
</dbReference>
<keyword evidence="2" id="KW-1185">Reference proteome</keyword>
<organism evidence="1 2">
    <name type="scientific">Pithovirus sibericum</name>
    <dbReference type="NCBI Taxonomy" id="1450746"/>
    <lineage>
        <taxon>Viruses</taxon>
        <taxon>Pithoviruses</taxon>
        <taxon>Orthopithovirinae</taxon>
        <taxon>Alphapithovirus</taxon>
        <taxon>Alphapithovirus sibericum</taxon>
    </lineage>
</organism>
<proteinExistence type="predicted"/>
<protein>
    <recommendedName>
        <fullName evidence="3">Poly A polymerase head domain-containing protein</fullName>
    </recommendedName>
</protein>
<dbReference type="Proteomes" id="UP000202176">
    <property type="component" value="Segment"/>
</dbReference>
<dbReference type="GeneID" id="18266403"/>
<sequence>MELPHPVFETIFENEGWICGGFVRDYIIRGEGFDLTRKINVLIPYCFVHSLLRDLKENFRFRTHNLNNFLLNSEENLEIQVDQFIFEISSSEDHSYQQPADVDVNTLCWIQKEVSYCVRQDGKEVSGIQFERNGVFQKFRKEDQIYSWKNFTTKDEVKYGVKLTISEICRRCLRKEAVLLLEDWKKGDNHNFSAQLDELLLKGWTLISK</sequence>
<gene>
    <name evidence="1" type="ORF">pv_376</name>
</gene>
<evidence type="ECO:0008006" key="3">
    <source>
        <dbReference type="Google" id="ProtNLM"/>
    </source>
</evidence>
<evidence type="ECO:0000313" key="1">
    <source>
        <dbReference type="EMBL" id="AHH01942.1"/>
    </source>
</evidence>
<accession>W5S6H8</accession>
<evidence type="ECO:0000313" key="2">
    <source>
        <dbReference type="Proteomes" id="UP000202176"/>
    </source>
</evidence>
<dbReference type="OrthoDB" id="22745at10239"/>
<dbReference type="KEGG" id="vg:18266403"/>
<dbReference type="EMBL" id="KF740664">
    <property type="protein sequence ID" value="AHH01942.1"/>
    <property type="molecule type" value="Genomic_DNA"/>
</dbReference>